<dbReference type="SUPFAM" id="SSF52540">
    <property type="entry name" value="P-loop containing nucleoside triphosphate hydrolases"/>
    <property type="match status" value="1"/>
</dbReference>
<dbReference type="CDD" id="cd00882">
    <property type="entry name" value="Ras_like_GTPase"/>
    <property type="match status" value="1"/>
</dbReference>
<dbReference type="InterPro" id="IPR006073">
    <property type="entry name" value="GTP-bd"/>
</dbReference>
<keyword evidence="3" id="KW-1185">Reference proteome</keyword>
<proteinExistence type="predicted"/>
<sequence length="311" mass="34825">MEGALRDIDIAGQVVAGSQGLDPAIIRHVCSRFRILIVGPANAGKTTLIKKFCQSDEEAVVRNAQGQTVSSSTLNPSAQRGLHVINHEITYQSNPSFVFHDSMGFESGSTVESNIMLEFIHQRSGELSLADRLHAIWFCIPAGQDRVLGEPELELFKHNTFGMTVPVIVIFTKWDVQIQKANNLLRHQGRTRLQAKEEAPGYAETCFAPQLQDILHTPYPPRAIVYLRDMHKPEGNCNQLSRVTAEVLDDAAVKRFFISRQTVADKLAAEHAVRYDTRMLRDLGEKCSWFDREILSLKPSVLCFHSQVSSN</sequence>
<dbReference type="KEGG" id="gtr:GLOTRDRAFT_42316"/>
<protein>
    <recommendedName>
        <fullName evidence="1">G domain-containing protein</fullName>
    </recommendedName>
</protein>
<dbReference type="HOGENOM" id="CLU_023805_1_0_1"/>
<name>S7Q6R7_GLOTA</name>
<dbReference type="AlphaFoldDB" id="S7Q6R7"/>
<dbReference type="InterPro" id="IPR027417">
    <property type="entry name" value="P-loop_NTPase"/>
</dbReference>
<dbReference type="Proteomes" id="UP000030669">
    <property type="component" value="Unassembled WGS sequence"/>
</dbReference>
<evidence type="ECO:0000313" key="3">
    <source>
        <dbReference type="Proteomes" id="UP000030669"/>
    </source>
</evidence>
<evidence type="ECO:0000259" key="1">
    <source>
        <dbReference type="Pfam" id="PF01926"/>
    </source>
</evidence>
<feature type="domain" description="G" evidence="1">
    <location>
        <begin position="34"/>
        <end position="141"/>
    </location>
</feature>
<accession>S7Q6R7</accession>
<evidence type="ECO:0000313" key="2">
    <source>
        <dbReference type="EMBL" id="EPQ55222.1"/>
    </source>
</evidence>
<dbReference type="RefSeq" id="XP_007866133.1">
    <property type="nucleotide sequence ID" value="XM_007867942.1"/>
</dbReference>
<reference evidence="2 3" key="1">
    <citation type="journal article" date="2012" name="Science">
        <title>The Paleozoic origin of enzymatic lignin decomposition reconstructed from 31 fungal genomes.</title>
        <authorList>
            <person name="Floudas D."/>
            <person name="Binder M."/>
            <person name="Riley R."/>
            <person name="Barry K."/>
            <person name="Blanchette R.A."/>
            <person name="Henrissat B."/>
            <person name="Martinez A.T."/>
            <person name="Otillar R."/>
            <person name="Spatafora J.W."/>
            <person name="Yadav J.S."/>
            <person name="Aerts A."/>
            <person name="Benoit I."/>
            <person name="Boyd A."/>
            <person name="Carlson A."/>
            <person name="Copeland A."/>
            <person name="Coutinho P.M."/>
            <person name="de Vries R.P."/>
            <person name="Ferreira P."/>
            <person name="Findley K."/>
            <person name="Foster B."/>
            <person name="Gaskell J."/>
            <person name="Glotzer D."/>
            <person name="Gorecki P."/>
            <person name="Heitman J."/>
            <person name="Hesse C."/>
            <person name="Hori C."/>
            <person name="Igarashi K."/>
            <person name="Jurgens J.A."/>
            <person name="Kallen N."/>
            <person name="Kersten P."/>
            <person name="Kohler A."/>
            <person name="Kuees U."/>
            <person name="Kumar T.K.A."/>
            <person name="Kuo A."/>
            <person name="LaButti K."/>
            <person name="Larrondo L.F."/>
            <person name="Lindquist E."/>
            <person name="Ling A."/>
            <person name="Lombard V."/>
            <person name="Lucas S."/>
            <person name="Lundell T."/>
            <person name="Martin R."/>
            <person name="McLaughlin D.J."/>
            <person name="Morgenstern I."/>
            <person name="Morin E."/>
            <person name="Murat C."/>
            <person name="Nagy L.G."/>
            <person name="Nolan M."/>
            <person name="Ohm R.A."/>
            <person name="Patyshakuliyeva A."/>
            <person name="Rokas A."/>
            <person name="Ruiz-Duenas F.J."/>
            <person name="Sabat G."/>
            <person name="Salamov A."/>
            <person name="Samejima M."/>
            <person name="Schmutz J."/>
            <person name="Slot J.C."/>
            <person name="St John F."/>
            <person name="Stenlid J."/>
            <person name="Sun H."/>
            <person name="Sun S."/>
            <person name="Syed K."/>
            <person name="Tsang A."/>
            <person name="Wiebenga A."/>
            <person name="Young D."/>
            <person name="Pisabarro A."/>
            <person name="Eastwood D.C."/>
            <person name="Martin F."/>
            <person name="Cullen D."/>
            <person name="Grigoriev I.V."/>
            <person name="Hibbett D.S."/>
        </authorList>
    </citation>
    <scope>NUCLEOTIDE SEQUENCE [LARGE SCALE GENOMIC DNA]</scope>
    <source>
        <strain evidence="2 3">ATCC 11539</strain>
    </source>
</reference>
<dbReference type="GeneID" id="19306120"/>
<dbReference type="OMA" id="IERRSAM"/>
<organism evidence="2 3">
    <name type="scientific">Gloeophyllum trabeum (strain ATCC 11539 / FP-39264 / Madison 617)</name>
    <name type="common">Brown rot fungus</name>
    <dbReference type="NCBI Taxonomy" id="670483"/>
    <lineage>
        <taxon>Eukaryota</taxon>
        <taxon>Fungi</taxon>
        <taxon>Dikarya</taxon>
        <taxon>Basidiomycota</taxon>
        <taxon>Agaricomycotina</taxon>
        <taxon>Agaricomycetes</taxon>
        <taxon>Gloeophyllales</taxon>
        <taxon>Gloeophyllaceae</taxon>
        <taxon>Gloeophyllum</taxon>
    </lineage>
</organism>
<dbReference type="Gene3D" id="3.40.50.300">
    <property type="entry name" value="P-loop containing nucleotide triphosphate hydrolases"/>
    <property type="match status" value="1"/>
</dbReference>
<dbReference type="eggNOG" id="ENOG502SQF9">
    <property type="taxonomic scope" value="Eukaryota"/>
</dbReference>
<gene>
    <name evidence="2" type="ORF">GLOTRDRAFT_42316</name>
</gene>
<dbReference type="EMBL" id="KB469302">
    <property type="protein sequence ID" value="EPQ55222.1"/>
    <property type="molecule type" value="Genomic_DNA"/>
</dbReference>
<dbReference type="OrthoDB" id="59699at2759"/>
<dbReference type="STRING" id="670483.S7Q6R7"/>
<dbReference type="GO" id="GO:0005525">
    <property type="term" value="F:GTP binding"/>
    <property type="evidence" value="ECO:0007669"/>
    <property type="project" value="InterPro"/>
</dbReference>
<dbReference type="Pfam" id="PF01926">
    <property type="entry name" value="MMR_HSR1"/>
    <property type="match status" value="1"/>
</dbReference>